<dbReference type="Proteomes" id="UP000550401">
    <property type="component" value="Unassembled WGS sequence"/>
</dbReference>
<proteinExistence type="predicted"/>
<evidence type="ECO:0000259" key="2">
    <source>
        <dbReference type="Pfam" id="PF14534"/>
    </source>
</evidence>
<comment type="caution">
    <text evidence="3">The sequence shown here is derived from an EMBL/GenBank/DDBJ whole genome shotgun (WGS) entry which is preliminary data.</text>
</comment>
<accession>A0A839EZP6</accession>
<feature type="signal peptide" evidence="1">
    <location>
        <begin position="1"/>
        <end position="21"/>
    </location>
</feature>
<reference evidence="3 4" key="1">
    <citation type="submission" date="2020-07" db="EMBL/GenBank/DDBJ databases">
        <title>Genomic Encyclopedia of Type Strains, Phase IV (KMG-V): Genome sequencing to study the core and pangenomes of soil and plant-associated prokaryotes.</title>
        <authorList>
            <person name="Whitman W."/>
        </authorList>
    </citation>
    <scope>NUCLEOTIDE SEQUENCE [LARGE SCALE GENOMIC DNA]</scope>
    <source>
        <strain evidence="3 4">RH2WT43</strain>
    </source>
</reference>
<dbReference type="InterPro" id="IPR032710">
    <property type="entry name" value="NTF2-like_dom_sf"/>
</dbReference>
<name>A0A839EZP6_9GAMM</name>
<keyword evidence="1" id="KW-0732">Signal</keyword>
<keyword evidence="4" id="KW-1185">Reference proteome</keyword>
<gene>
    <name evidence="3" type="ORF">FHW12_003528</name>
</gene>
<evidence type="ECO:0000256" key="1">
    <source>
        <dbReference type="SAM" id="SignalP"/>
    </source>
</evidence>
<dbReference type="Gene3D" id="3.10.450.50">
    <property type="match status" value="1"/>
</dbReference>
<sequence>MNRPIPLVAAAFLVAAANAHAEPPIEALTADAVKAADEAWAQAEIHGDHAHLAWLLADGYASVSAAGKATTKAQLVEGARKRGDSPATAKMFKEWKDKHPSHADVRIVGDTAILTWVSDEPAAASRIDSSDIFVYRDGHWHAVYSQHASIASTP</sequence>
<dbReference type="RefSeq" id="WP_182532325.1">
    <property type="nucleotide sequence ID" value="NZ_JACGXL010000006.1"/>
</dbReference>
<protein>
    <recommendedName>
        <fullName evidence="2">DUF4440 domain-containing protein</fullName>
    </recommendedName>
</protein>
<dbReference type="InterPro" id="IPR027843">
    <property type="entry name" value="DUF4440"/>
</dbReference>
<dbReference type="AlphaFoldDB" id="A0A839EZP6"/>
<organism evidence="3 4">
    <name type="scientific">Dokdonella fugitiva</name>
    <dbReference type="NCBI Taxonomy" id="328517"/>
    <lineage>
        <taxon>Bacteria</taxon>
        <taxon>Pseudomonadati</taxon>
        <taxon>Pseudomonadota</taxon>
        <taxon>Gammaproteobacteria</taxon>
        <taxon>Lysobacterales</taxon>
        <taxon>Rhodanobacteraceae</taxon>
        <taxon>Dokdonella</taxon>
    </lineage>
</organism>
<dbReference type="SUPFAM" id="SSF54427">
    <property type="entry name" value="NTF2-like"/>
    <property type="match status" value="1"/>
</dbReference>
<dbReference type="EMBL" id="JACGXL010000006">
    <property type="protein sequence ID" value="MBA8889285.1"/>
    <property type="molecule type" value="Genomic_DNA"/>
</dbReference>
<feature type="chain" id="PRO_5032672572" description="DUF4440 domain-containing protein" evidence="1">
    <location>
        <begin position="22"/>
        <end position="154"/>
    </location>
</feature>
<evidence type="ECO:0000313" key="4">
    <source>
        <dbReference type="Proteomes" id="UP000550401"/>
    </source>
</evidence>
<dbReference type="Pfam" id="PF14534">
    <property type="entry name" value="DUF4440"/>
    <property type="match status" value="1"/>
</dbReference>
<feature type="domain" description="DUF4440" evidence="2">
    <location>
        <begin position="33"/>
        <end position="141"/>
    </location>
</feature>
<evidence type="ECO:0000313" key="3">
    <source>
        <dbReference type="EMBL" id="MBA8889285.1"/>
    </source>
</evidence>